<dbReference type="Pfam" id="PF00072">
    <property type="entry name" value="Response_reg"/>
    <property type="match status" value="1"/>
</dbReference>
<keyword evidence="4" id="KW-1185">Reference proteome</keyword>
<keyword evidence="1" id="KW-0597">Phosphoprotein</keyword>
<evidence type="ECO:0000313" key="3">
    <source>
        <dbReference type="EMBL" id="MER2997539.1"/>
    </source>
</evidence>
<gene>
    <name evidence="3" type="ORF">ABS362_08270</name>
</gene>
<organism evidence="3 4">
    <name type="scientific">Pontibacter populi</name>
    <dbReference type="NCBI Taxonomy" id="890055"/>
    <lineage>
        <taxon>Bacteria</taxon>
        <taxon>Pseudomonadati</taxon>
        <taxon>Bacteroidota</taxon>
        <taxon>Cytophagia</taxon>
        <taxon>Cytophagales</taxon>
        <taxon>Hymenobacteraceae</taxon>
        <taxon>Pontibacter</taxon>
    </lineage>
</organism>
<dbReference type="InterPro" id="IPR011006">
    <property type="entry name" value="CheY-like_superfamily"/>
</dbReference>
<dbReference type="SUPFAM" id="SSF52172">
    <property type="entry name" value="CheY-like"/>
    <property type="match status" value="1"/>
</dbReference>
<feature type="modified residue" description="4-aspartylphosphate" evidence="1">
    <location>
        <position position="43"/>
    </location>
</feature>
<evidence type="ECO:0000256" key="1">
    <source>
        <dbReference type="PROSITE-ProRule" id="PRU00169"/>
    </source>
</evidence>
<dbReference type="Gene3D" id="3.40.50.2300">
    <property type="match status" value="1"/>
</dbReference>
<name>A0ABV1RT30_9BACT</name>
<dbReference type="PANTHER" id="PTHR44520">
    <property type="entry name" value="RESPONSE REGULATOR RCP1-RELATED"/>
    <property type="match status" value="1"/>
</dbReference>
<dbReference type="RefSeq" id="WP_350411940.1">
    <property type="nucleotide sequence ID" value="NZ_JBEOKT010000006.1"/>
</dbReference>
<dbReference type="PROSITE" id="PS50110">
    <property type="entry name" value="RESPONSE_REGULATORY"/>
    <property type="match status" value="1"/>
</dbReference>
<accession>A0ABV1RT30</accession>
<sequence>MTSTLLESAAFARHIECYQFAQVALEKLQHIPDQQLPEVIFLDLNMPGLTGWDFLDSLTEQQNRYLGKCSIYILTSSVDKQEKELAQSYKLVSGFLRKPLDEQEIARIKISV</sequence>
<comment type="caution">
    <text evidence="3">The sequence shown here is derived from an EMBL/GenBank/DDBJ whole genome shotgun (WGS) entry which is preliminary data.</text>
</comment>
<dbReference type="PANTHER" id="PTHR44520:SF2">
    <property type="entry name" value="RESPONSE REGULATOR RCP1"/>
    <property type="match status" value="1"/>
</dbReference>
<feature type="domain" description="Response regulatory" evidence="2">
    <location>
        <begin position="1"/>
        <end position="112"/>
    </location>
</feature>
<evidence type="ECO:0000259" key="2">
    <source>
        <dbReference type="PROSITE" id="PS50110"/>
    </source>
</evidence>
<dbReference type="InterPro" id="IPR001789">
    <property type="entry name" value="Sig_transdc_resp-reg_receiver"/>
</dbReference>
<protein>
    <submittedName>
        <fullName evidence="3">Response regulator</fullName>
    </submittedName>
</protein>
<dbReference type="InterPro" id="IPR052893">
    <property type="entry name" value="TCS_response_regulator"/>
</dbReference>
<dbReference type="Proteomes" id="UP001476807">
    <property type="component" value="Unassembled WGS sequence"/>
</dbReference>
<proteinExistence type="predicted"/>
<reference evidence="3 4" key="1">
    <citation type="submission" date="2024-06" db="EMBL/GenBank/DDBJ databases">
        <title>Pontibacter populi HYL7-15.</title>
        <authorList>
            <person name="Kim M.K."/>
        </authorList>
    </citation>
    <scope>NUCLEOTIDE SEQUENCE [LARGE SCALE GENOMIC DNA]</scope>
    <source>
        <strain evidence="3 4">HYL7-15</strain>
    </source>
</reference>
<evidence type="ECO:0000313" key="4">
    <source>
        <dbReference type="Proteomes" id="UP001476807"/>
    </source>
</evidence>
<dbReference type="EMBL" id="JBEOKT010000006">
    <property type="protein sequence ID" value="MER2997539.1"/>
    <property type="molecule type" value="Genomic_DNA"/>
</dbReference>